<feature type="transmembrane region" description="Helical" evidence="1">
    <location>
        <begin position="82"/>
        <end position="103"/>
    </location>
</feature>
<organism evidence="2 3">
    <name type="scientific">Stenotrophomonas oahuensis</name>
    <dbReference type="NCBI Taxonomy" id="3003271"/>
    <lineage>
        <taxon>Bacteria</taxon>
        <taxon>Pseudomonadati</taxon>
        <taxon>Pseudomonadota</taxon>
        <taxon>Gammaproteobacteria</taxon>
        <taxon>Lysobacterales</taxon>
        <taxon>Lysobacteraceae</taxon>
        <taxon>Stenotrophomonas</taxon>
    </lineage>
</organism>
<evidence type="ECO:0000313" key="2">
    <source>
        <dbReference type="EMBL" id="WNH50945.1"/>
    </source>
</evidence>
<feature type="transmembrane region" description="Helical" evidence="1">
    <location>
        <begin position="164"/>
        <end position="186"/>
    </location>
</feature>
<dbReference type="Proteomes" id="UP001302072">
    <property type="component" value="Chromosome"/>
</dbReference>
<keyword evidence="3" id="KW-1185">Reference proteome</keyword>
<evidence type="ECO:0000313" key="3">
    <source>
        <dbReference type="Proteomes" id="UP001302072"/>
    </source>
</evidence>
<name>A0ABY9YKF9_9GAMM</name>
<dbReference type="RefSeq" id="WP_311190239.1">
    <property type="nucleotide sequence ID" value="NZ_CP115541.1"/>
</dbReference>
<keyword evidence="1" id="KW-0812">Transmembrane</keyword>
<evidence type="ECO:0000256" key="1">
    <source>
        <dbReference type="SAM" id="Phobius"/>
    </source>
</evidence>
<reference evidence="2 3" key="1">
    <citation type="submission" date="2022-12" db="EMBL/GenBank/DDBJ databases">
        <title>Two new species, Stenotrophomonas aracearum and Stenotrophomonas oahuensis, isolated from Anthurium (Araceae family) in Hawaii.</title>
        <authorList>
            <person name="Chunag S.C."/>
            <person name="Dobhal S."/>
            <person name="Alvarez A."/>
            <person name="Arif M."/>
        </authorList>
    </citation>
    <scope>NUCLEOTIDE SEQUENCE [LARGE SCALE GENOMIC DNA]</scope>
    <source>
        <strain evidence="2 3">A5586</strain>
    </source>
</reference>
<gene>
    <name evidence="2" type="ORF">PDM29_11140</name>
</gene>
<evidence type="ECO:0008006" key="4">
    <source>
        <dbReference type="Google" id="ProtNLM"/>
    </source>
</evidence>
<feature type="transmembrane region" description="Helical" evidence="1">
    <location>
        <begin position="15"/>
        <end position="36"/>
    </location>
</feature>
<protein>
    <recommendedName>
        <fullName evidence="4">Transmembrane protein</fullName>
    </recommendedName>
</protein>
<dbReference type="EMBL" id="CP115541">
    <property type="protein sequence ID" value="WNH50945.1"/>
    <property type="molecule type" value="Genomic_DNA"/>
</dbReference>
<proteinExistence type="predicted"/>
<feature type="transmembrane region" description="Helical" evidence="1">
    <location>
        <begin position="124"/>
        <end position="144"/>
    </location>
</feature>
<sequence>MTTQPASPPSIAPRAFILAVLALLMIATRVNHFAAIPDASWAVFFIAGFHLRAWTRWAFPLLMVLALVIDVLVIRASGIGYWQHYCVSPGTALLIPAYFAMWAGGALLRQGYRSANWAVLGKGVALLLAAVSVCHLFAQGGFYWTSDVVADPTLSGWAQNYAQWFLPYLRTTATYVGLAAALQLATEQVGKVLQARRDVLR</sequence>
<feature type="transmembrane region" description="Helical" evidence="1">
    <location>
        <begin position="57"/>
        <end position="76"/>
    </location>
</feature>
<keyword evidence="1" id="KW-0472">Membrane</keyword>
<keyword evidence="1" id="KW-1133">Transmembrane helix</keyword>
<accession>A0ABY9YKF9</accession>